<evidence type="ECO:0000313" key="2">
    <source>
        <dbReference type="EMBL" id="VBB05548.1"/>
    </source>
</evidence>
<dbReference type="RefSeq" id="WP_122626536.1">
    <property type="nucleotide sequence ID" value="NZ_UPPP01000056.1"/>
</dbReference>
<feature type="domain" description="6-hydroxymethylpterin diphosphokinase MptE-like" evidence="1">
    <location>
        <begin position="208"/>
        <end position="374"/>
    </location>
</feature>
<gene>
    <name evidence="2" type="ORF">LUCI_0758</name>
</gene>
<evidence type="ECO:0000313" key="3">
    <source>
        <dbReference type="Proteomes" id="UP000277811"/>
    </source>
</evidence>
<proteinExistence type="predicted"/>
<accession>A0A498R8T6</accession>
<evidence type="ECO:0000259" key="1">
    <source>
        <dbReference type="Pfam" id="PF01973"/>
    </source>
</evidence>
<dbReference type="OrthoDB" id="5291305at2"/>
<keyword evidence="2" id="KW-0489">Methyltransferase</keyword>
<keyword evidence="3" id="KW-1185">Reference proteome</keyword>
<dbReference type="PANTHER" id="PTHR41786">
    <property type="entry name" value="MOTILITY ACCESSORY FACTOR MAF"/>
    <property type="match status" value="1"/>
</dbReference>
<dbReference type="EMBL" id="UPPP01000056">
    <property type="protein sequence ID" value="VBB05548.1"/>
    <property type="molecule type" value="Genomic_DNA"/>
</dbReference>
<name>A0A498R8T6_9FIRM</name>
<organism evidence="2 3">
    <name type="scientific">Lucifera butyrica</name>
    <dbReference type="NCBI Taxonomy" id="1351585"/>
    <lineage>
        <taxon>Bacteria</taxon>
        <taxon>Bacillati</taxon>
        <taxon>Bacillota</taxon>
        <taxon>Negativicutes</taxon>
        <taxon>Veillonellales</taxon>
        <taxon>Veillonellaceae</taxon>
        <taxon>Lucifera</taxon>
    </lineage>
</organism>
<sequence>MDVLENAWENENWSAYRERYNKKEIFTDSNQYVEILPSRSGLPTIRIKTEASGLVFLHSSVDPVKEAARIAAGMEAKAGTAIIVYGLGLGYLAEALLERFEEKVSLFIIEPDRAVFCQAMRNRDLRHVLCSDRVYIQVGGAIREIWDKFFIFYDTARYTGVVMAGLPGYQTVYGEHHLEVIRTVKAIVDSKLFNLVTMTHYGPNMISNAILNLWDYYKHPGVRTLYGKFTGVPAIIVSAGPSLNQNISLLREAKGKAVIIAVGTAAKALQQHNIVPDFLVSIDSHPLNYEHFKNVVTEQIALIADMQSHHMILKTFKGPEFVAERTVVSSWLDGIVEDKGFNESGGSVANSAMVAAYKMGAAPIVFVGQDLAYAHDGHSHATGTNWENRVYTGGENLNYFYVKANDGGQVLTDRTFNQFRIFFENWIREKGDREYINATEGGAYIAGTKVMTLRDVIDQYCRKPVEVQAIIRQAQDSFSEPPVAPLTERLQLRLRDAKRAGLAAKTAIKRLNQLETACKKQQIPLMQKYLGSVRKIYKRCERDQYICPLAECFDHYDIHGVFYRTYQADYAGDDDFRAAIEDYKVYYVVLKEGAAIIRELIEVCIKEIEQNEEEKNEPV</sequence>
<dbReference type="PANTHER" id="PTHR41786:SF1">
    <property type="entry name" value="6-HYDROXYMETHYLPTERIN DIPHOSPHOKINASE MPTE-LIKE DOMAIN-CONTAINING PROTEIN"/>
    <property type="match status" value="1"/>
</dbReference>
<keyword evidence="2" id="KW-0808">Transferase</keyword>
<dbReference type="GO" id="GO:0032259">
    <property type="term" value="P:methylation"/>
    <property type="evidence" value="ECO:0007669"/>
    <property type="project" value="UniProtKB-KW"/>
</dbReference>
<dbReference type="Proteomes" id="UP000277811">
    <property type="component" value="Unassembled WGS sequence"/>
</dbReference>
<dbReference type="GO" id="GO:0008168">
    <property type="term" value="F:methyltransferase activity"/>
    <property type="evidence" value="ECO:0007669"/>
    <property type="project" value="UniProtKB-KW"/>
</dbReference>
<reference evidence="2 3" key="1">
    <citation type="submission" date="2018-06" db="EMBL/GenBank/DDBJ databases">
        <authorList>
            <person name="Strepis N."/>
        </authorList>
    </citation>
    <scope>NUCLEOTIDE SEQUENCE [LARGE SCALE GENOMIC DNA]</scope>
    <source>
        <strain evidence="2">LUCI</strain>
    </source>
</reference>
<dbReference type="InterPro" id="IPR002826">
    <property type="entry name" value="MptE-like"/>
</dbReference>
<protein>
    <submittedName>
        <fullName evidence="2">S-adenosyl-l-methionine-dependent methyltransferase</fullName>
    </submittedName>
</protein>
<dbReference type="AlphaFoldDB" id="A0A498R8T6"/>
<dbReference type="Pfam" id="PF01973">
    <property type="entry name" value="MptE-like"/>
    <property type="match status" value="1"/>
</dbReference>